<comment type="similarity">
    <text evidence="1">Belongs to the LysR transcriptional regulatory family.</text>
</comment>
<evidence type="ECO:0000256" key="4">
    <source>
        <dbReference type="ARBA" id="ARBA00023163"/>
    </source>
</evidence>
<dbReference type="Pfam" id="PF03466">
    <property type="entry name" value="LysR_substrate"/>
    <property type="match status" value="1"/>
</dbReference>
<sequence>MKELNLRYFQSVALTGSLSAAAEDLHVAVSAVSRQITNLENRLEIKLFDRQPRGMKLTDAGEMLLAYSLRNQLEINRVISEMQGVTKRKKQTVKVACPEGMAWHFLPSAISRFTAKFPETRFDLLVVDSVRASELVKEGAVDIALTFSLSPDVGVKVVSSHDASICALMPRTHPLASRESVGVEDVVDYPLAMSLSGTTMRYLFDMACSLAGVKVLPDFSCDSLGAIYTMVSESSSMIALCSAVAVSGKVEWDGLILKPMKEPQLSLRNLQLQVMADRKLPGNVDDFLVFLDDRLTFICR</sequence>
<keyword evidence="2" id="KW-0805">Transcription regulation</keyword>
<proteinExistence type="inferred from homology"/>
<keyword evidence="4" id="KW-0804">Transcription</keyword>
<dbReference type="Gene3D" id="3.40.190.290">
    <property type="match status" value="1"/>
</dbReference>
<evidence type="ECO:0000313" key="7">
    <source>
        <dbReference type="Proteomes" id="UP000525987"/>
    </source>
</evidence>
<dbReference type="Gene3D" id="1.10.10.10">
    <property type="entry name" value="Winged helix-like DNA-binding domain superfamily/Winged helix DNA-binding domain"/>
    <property type="match status" value="1"/>
</dbReference>
<dbReference type="SUPFAM" id="SSF46785">
    <property type="entry name" value="Winged helix' DNA-binding domain"/>
    <property type="match status" value="1"/>
</dbReference>
<comment type="caution">
    <text evidence="6">The sequence shown here is derived from an EMBL/GenBank/DDBJ whole genome shotgun (WGS) entry which is preliminary data.</text>
</comment>
<dbReference type="RefSeq" id="WP_183385712.1">
    <property type="nucleotide sequence ID" value="NZ_JACHXM010000001.1"/>
</dbReference>
<dbReference type="InterPro" id="IPR050950">
    <property type="entry name" value="HTH-type_LysR_regulators"/>
</dbReference>
<dbReference type="GO" id="GO:0005829">
    <property type="term" value="C:cytosol"/>
    <property type="evidence" value="ECO:0007669"/>
    <property type="project" value="TreeGrafter"/>
</dbReference>
<dbReference type="PROSITE" id="PS50931">
    <property type="entry name" value="HTH_LYSR"/>
    <property type="match status" value="1"/>
</dbReference>
<protein>
    <submittedName>
        <fullName evidence="6">DNA-binding transcriptional LysR family regulator</fullName>
    </submittedName>
</protein>
<dbReference type="SUPFAM" id="SSF53850">
    <property type="entry name" value="Periplasmic binding protein-like II"/>
    <property type="match status" value="1"/>
</dbReference>
<dbReference type="Proteomes" id="UP000525987">
    <property type="component" value="Unassembled WGS sequence"/>
</dbReference>
<dbReference type="GO" id="GO:0003677">
    <property type="term" value="F:DNA binding"/>
    <property type="evidence" value="ECO:0007669"/>
    <property type="project" value="UniProtKB-KW"/>
</dbReference>
<evidence type="ECO:0000256" key="1">
    <source>
        <dbReference type="ARBA" id="ARBA00009437"/>
    </source>
</evidence>
<dbReference type="InterPro" id="IPR036390">
    <property type="entry name" value="WH_DNA-bd_sf"/>
</dbReference>
<organism evidence="6 7">
    <name type="scientific">Halomonas organivorans</name>
    <dbReference type="NCBI Taxonomy" id="257772"/>
    <lineage>
        <taxon>Bacteria</taxon>
        <taxon>Pseudomonadati</taxon>
        <taxon>Pseudomonadota</taxon>
        <taxon>Gammaproteobacteria</taxon>
        <taxon>Oceanospirillales</taxon>
        <taxon>Halomonadaceae</taxon>
        <taxon>Halomonas</taxon>
    </lineage>
</organism>
<name>A0A7W5BV61_9GAMM</name>
<dbReference type="Pfam" id="PF00126">
    <property type="entry name" value="HTH_1"/>
    <property type="match status" value="1"/>
</dbReference>
<dbReference type="InterPro" id="IPR000847">
    <property type="entry name" value="LysR_HTH_N"/>
</dbReference>
<dbReference type="AlphaFoldDB" id="A0A7W5BV61"/>
<feature type="domain" description="HTH lysR-type" evidence="5">
    <location>
        <begin position="1"/>
        <end position="58"/>
    </location>
</feature>
<dbReference type="FunFam" id="1.10.10.10:FF:000001">
    <property type="entry name" value="LysR family transcriptional regulator"/>
    <property type="match status" value="1"/>
</dbReference>
<evidence type="ECO:0000313" key="6">
    <source>
        <dbReference type="EMBL" id="MBB3139283.1"/>
    </source>
</evidence>
<accession>A0A7W5BV61</accession>
<dbReference type="EMBL" id="JACHXM010000001">
    <property type="protein sequence ID" value="MBB3139283.1"/>
    <property type="molecule type" value="Genomic_DNA"/>
</dbReference>
<evidence type="ECO:0000256" key="2">
    <source>
        <dbReference type="ARBA" id="ARBA00023015"/>
    </source>
</evidence>
<gene>
    <name evidence="6" type="ORF">FHR96_000129</name>
</gene>
<reference evidence="6 7" key="1">
    <citation type="submission" date="2020-08" db="EMBL/GenBank/DDBJ databases">
        <title>Genomic Encyclopedia of Type Strains, Phase III (KMG-III): the genomes of soil and plant-associated and newly described type strains.</title>
        <authorList>
            <person name="Whitman W."/>
        </authorList>
    </citation>
    <scope>NUCLEOTIDE SEQUENCE [LARGE SCALE GENOMIC DNA]</scope>
    <source>
        <strain evidence="6 7">CECT 5995</strain>
    </source>
</reference>
<evidence type="ECO:0000256" key="3">
    <source>
        <dbReference type="ARBA" id="ARBA00023125"/>
    </source>
</evidence>
<dbReference type="InterPro" id="IPR036388">
    <property type="entry name" value="WH-like_DNA-bd_sf"/>
</dbReference>
<dbReference type="PANTHER" id="PTHR30419">
    <property type="entry name" value="HTH-TYPE TRANSCRIPTIONAL REGULATOR YBHD"/>
    <property type="match status" value="1"/>
</dbReference>
<keyword evidence="7" id="KW-1185">Reference proteome</keyword>
<dbReference type="PANTHER" id="PTHR30419:SF8">
    <property type="entry name" value="NITROGEN ASSIMILATION TRANSCRIPTIONAL ACTIVATOR-RELATED"/>
    <property type="match status" value="1"/>
</dbReference>
<keyword evidence="3 6" id="KW-0238">DNA-binding</keyword>
<dbReference type="GO" id="GO:0003700">
    <property type="term" value="F:DNA-binding transcription factor activity"/>
    <property type="evidence" value="ECO:0007669"/>
    <property type="project" value="InterPro"/>
</dbReference>
<evidence type="ECO:0000259" key="5">
    <source>
        <dbReference type="PROSITE" id="PS50931"/>
    </source>
</evidence>
<dbReference type="InterPro" id="IPR005119">
    <property type="entry name" value="LysR_subst-bd"/>
</dbReference>